<dbReference type="RefSeq" id="WP_209459248.1">
    <property type="nucleotide sequence ID" value="NZ_JAGGKC010000010.1"/>
</dbReference>
<organism evidence="3 4">
    <name type="scientific">Youngiibacter multivorans</name>
    <dbReference type="NCBI Taxonomy" id="937251"/>
    <lineage>
        <taxon>Bacteria</taxon>
        <taxon>Bacillati</taxon>
        <taxon>Bacillota</taxon>
        <taxon>Clostridia</taxon>
        <taxon>Eubacteriales</taxon>
        <taxon>Clostridiaceae</taxon>
        <taxon>Youngiibacter</taxon>
    </lineage>
</organism>
<feature type="domain" description="UVR" evidence="2">
    <location>
        <begin position="81"/>
        <end position="116"/>
    </location>
</feature>
<dbReference type="SUPFAM" id="SSF46600">
    <property type="entry name" value="C-terminal UvrC-binding domain of UvrB"/>
    <property type="match status" value="1"/>
</dbReference>
<name>A0ABS4G3C8_9CLOT</name>
<dbReference type="InterPro" id="IPR036876">
    <property type="entry name" value="UVR_dom_sf"/>
</dbReference>
<evidence type="ECO:0000256" key="1">
    <source>
        <dbReference type="SAM" id="Coils"/>
    </source>
</evidence>
<keyword evidence="3" id="KW-0808">Transferase</keyword>
<dbReference type="PANTHER" id="PTHR38430:SF1">
    <property type="entry name" value="PROTEIN-ARGININE KINASE ACTIVATOR PROTEIN"/>
    <property type="match status" value="1"/>
</dbReference>
<comment type="caution">
    <text evidence="3">The sequence shown here is derived from an EMBL/GenBank/DDBJ whole genome shotgun (WGS) entry which is preliminary data.</text>
</comment>
<evidence type="ECO:0000313" key="3">
    <source>
        <dbReference type="EMBL" id="MBP1919036.1"/>
    </source>
</evidence>
<reference evidence="3 4" key="1">
    <citation type="submission" date="2021-03" db="EMBL/GenBank/DDBJ databases">
        <title>Genomic Encyclopedia of Type Strains, Phase IV (KMG-IV): sequencing the most valuable type-strain genomes for metagenomic binning, comparative biology and taxonomic classification.</title>
        <authorList>
            <person name="Goeker M."/>
        </authorList>
    </citation>
    <scope>NUCLEOTIDE SEQUENCE [LARGE SCALE GENOMIC DNA]</scope>
    <source>
        <strain evidence="3 4">DSM 6139</strain>
    </source>
</reference>
<dbReference type="PIRSF" id="PIRSF015034">
    <property type="entry name" value="YacH"/>
    <property type="match status" value="1"/>
</dbReference>
<dbReference type="EMBL" id="JAGGKC010000010">
    <property type="protein sequence ID" value="MBP1919036.1"/>
    <property type="molecule type" value="Genomic_DNA"/>
</dbReference>
<dbReference type="Proteomes" id="UP001519271">
    <property type="component" value="Unassembled WGS sequence"/>
</dbReference>
<evidence type="ECO:0000313" key="4">
    <source>
        <dbReference type="Proteomes" id="UP001519271"/>
    </source>
</evidence>
<keyword evidence="1" id="KW-0175">Coiled coil</keyword>
<accession>A0ABS4G3C8</accession>
<dbReference type="InterPro" id="IPR001943">
    <property type="entry name" value="UVR_dom"/>
</dbReference>
<keyword evidence="3" id="KW-0418">Kinase</keyword>
<evidence type="ECO:0000259" key="2">
    <source>
        <dbReference type="PROSITE" id="PS50151"/>
    </source>
</evidence>
<dbReference type="Pfam" id="PF02151">
    <property type="entry name" value="UVR"/>
    <property type="match status" value="1"/>
</dbReference>
<keyword evidence="4" id="KW-1185">Reference proteome</keyword>
<dbReference type="PANTHER" id="PTHR38430">
    <property type="entry name" value="PROTEIN-ARGININE KINASE ACTIVATOR PROTEIN"/>
    <property type="match status" value="1"/>
</dbReference>
<sequence>MSYDNFFGSFFDRVGDHEHEEMRCPNCGLEFRSFKKTGLLGCSVCYEYFAEYLVPSIKRVQGGLVHIGKFPKHAAIEMTNKRRMETLKRRLQEEIAKENFEEAAGIRDEINQLRRDMKKEGETNA</sequence>
<proteinExistence type="predicted"/>
<dbReference type="PROSITE" id="PS50151">
    <property type="entry name" value="UVR"/>
    <property type="match status" value="1"/>
</dbReference>
<feature type="coiled-coil region" evidence="1">
    <location>
        <begin position="81"/>
        <end position="123"/>
    </location>
</feature>
<dbReference type="InterPro" id="IPR025542">
    <property type="entry name" value="YacH"/>
</dbReference>
<dbReference type="GO" id="GO:0016301">
    <property type="term" value="F:kinase activity"/>
    <property type="evidence" value="ECO:0007669"/>
    <property type="project" value="UniProtKB-KW"/>
</dbReference>
<protein>
    <submittedName>
        <fullName evidence="3">Protein arginine kinase activator</fullName>
    </submittedName>
</protein>
<gene>
    <name evidence="3" type="ORF">J2Z34_001521</name>
</gene>